<dbReference type="GO" id="GO:0009977">
    <property type="term" value="F:proton motive force dependent protein transmembrane transporter activity"/>
    <property type="evidence" value="ECO:0007669"/>
    <property type="project" value="TreeGrafter"/>
</dbReference>
<dbReference type="Proteomes" id="UP000286715">
    <property type="component" value="Unassembled WGS sequence"/>
</dbReference>
<keyword evidence="3 5" id="KW-1133">Transmembrane helix</keyword>
<comment type="subcellular location">
    <subcellularLocation>
        <location evidence="5">Cell membrane</location>
        <topology evidence="5">Multi-pass membrane protein</topology>
    </subcellularLocation>
    <subcellularLocation>
        <location evidence="1">Membrane</location>
        <topology evidence="1">Multi-pass membrane protein</topology>
    </subcellularLocation>
</comment>
<keyword evidence="5" id="KW-0653">Protein transport</keyword>
<evidence type="ECO:0000313" key="6">
    <source>
        <dbReference type="EMBL" id="GCD77151.1"/>
    </source>
</evidence>
<feature type="transmembrane region" description="Helical" evidence="5">
    <location>
        <begin position="166"/>
        <end position="184"/>
    </location>
</feature>
<dbReference type="PANTHER" id="PTHR30371">
    <property type="entry name" value="SEC-INDEPENDENT PROTEIN TRANSLOCASE PROTEIN TATC"/>
    <property type="match status" value="1"/>
</dbReference>
<gene>
    <name evidence="5" type="primary">tatC</name>
    <name evidence="6" type="ORF">JCM31826_06330</name>
</gene>
<keyword evidence="5" id="KW-1003">Cell membrane</keyword>
<feature type="transmembrane region" description="Helical" evidence="5">
    <location>
        <begin position="56"/>
        <end position="81"/>
    </location>
</feature>
<dbReference type="Pfam" id="PF00902">
    <property type="entry name" value="TatC"/>
    <property type="match status" value="1"/>
</dbReference>
<sequence>MEEMPFRIVNLKMAGQFAMHLWVSLVGGVILAFPYIVLQIWLFVAPGLKPEERKYAGVLIGSSSILFFLGVLFGYFLIVPLTVQFLGTYQVSDSVANQIDLSSYISTVTSVLLACGVMFQLPVLVYVGSKLGLLTPEWMRKYRKHAFVVVLIVAAVITPPDVASQILVTIPVMILYEISILIASRISKRQTLR</sequence>
<dbReference type="NCBIfam" id="TIGR00945">
    <property type="entry name" value="tatC"/>
    <property type="match status" value="1"/>
</dbReference>
<comment type="similarity">
    <text evidence="5">Belongs to the TatC family.</text>
</comment>
<comment type="caution">
    <text evidence="5">Lacks conserved residue(s) required for the propagation of feature annotation.</text>
</comment>
<dbReference type="AlphaFoldDB" id="A0A401XJJ7"/>
<evidence type="ECO:0000256" key="2">
    <source>
        <dbReference type="ARBA" id="ARBA00022692"/>
    </source>
</evidence>
<evidence type="ECO:0000256" key="4">
    <source>
        <dbReference type="ARBA" id="ARBA00023136"/>
    </source>
</evidence>
<comment type="subunit">
    <text evidence="5">Forms a complex with TatA.</text>
</comment>
<dbReference type="PANTHER" id="PTHR30371:SF0">
    <property type="entry name" value="SEC-INDEPENDENT PROTEIN TRANSLOCASE PROTEIN TATC, CHLOROPLASTIC-RELATED"/>
    <property type="match status" value="1"/>
</dbReference>
<dbReference type="InterPro" id="IPR002033">
    <property type="entry name" value="TatC"/>
</dbReference>
<keyword evidence="2 5" id="KW-0812">Transmembrane</keyword>
<organism evidence="6 7">
    <name type="scientific">Thermaurantimonas aggregans</name>
    <dbReference type="NCBI Taxonomy" id="2173829"/>
    <lineage>
        <taxon>Bacteria</taxon>
        <taxon>Pseudomonadati</taxon>
        <taxon>Bacteroidota</taxon>
        <taxon>Flavobacteriia</taxon>
        <taxon>Flavobacteriales</taxon>
        <taxon>Schleiferiaceae</taxon>
        <taxon>Thermaurantimonas</taxon>
    </lineage>
</organism>
<accession>A0A401XJJ7</accession>
<comment type="caution">
    <text evidence="6">The sequence shown here is derived from an EMBL/GenBank/DDBJ whole genome shotgun (WGS) entry which is preliminary data.</text>
</comment>
<protein>
    <recommendedName>
        <fullName evidence="5">Sec-independent protein translocase protein TatC</fullName>
    </recommendedName>
</protein>
<evidence type="ECO:0000256" key="3">
    <source>
        <dbReference type="ARBA" id="ARBA00022989"/>
    </source>
</evidence>
<keyword evidence="7" id="KW-1185">Reference proteome</keyword>
<keyword evidence="4 5" id="KW-0472">Membrane</keyword>
<evidence type="ECO:0000313" key="7">
    <source>
        <dbReference type="Proteomes" id="UP000286715"/>
    </source>
</evidence>
<dbReference type="EMBL" id="BHZE01000004">
    <property type="protein sequence ID" value="GCD77151.1"/>
    <property type="molecule type" value="Genomic_DNA"/>
</dbReference>
<dbReference type="GO" id="GO:0065002">
    <property type="term" value="P:intracellular protein transmembrane transport"/>
    <property type="evidence" value="ECO:0007669"/>
    <property type="project" value="TreeGrafter"/>
</dbReference>
<feature type="transmembrane region" description="Helical" evidence="5">
    <location>
        <begin position="20"/>
        <end position="44"/>
    </location>
</feature>
<comment type="function">
    <text evidence="5">Part of the twin-arginine translocation (Tat) system that transports large folded proteins containing a characteristic twin-arginine motif in their signal peptide across membranes.</text>
</comment>
<keyword evidence="5" id="KW-0811">Translocation</keyword>
<keyword evidence="5" id="KW-0813">Transport</keyword>
<dbReference type="GO" id="GO:0033281">
    <property type="term" value="C:TAT protein transport complex"/>
    <property type="evidence" value="ECO:0007669"/>
    <property type="project" value="UniProtKB-UniRule"/>
</dbReference>
<evidence type="ECO:0000256" key="1">
    <source>
        <dbReference type="ARBA" id="ARBA00004141"/>
    </source>
</evidence>
<evidence type="ECO:0000256" key="5">
    <source>
        <dbReference type="HAMAP-Rule" id="MF_00902"/>
    </source>
</evidence>
<name>A0A401XJJ7_9FLAO</name>
<dbReference type="PRINTS" id="PR01840">
    <property type="entry name" value="TATCFAMILY"/>
</dbReference>
<reference evidence="6 7" key="1">
    <citation type="submission" date="2018-11" db="EMBL/GenBank/DDBJ databases">
        <title>Schleiferia aggregans sp. nov., a moderately thermophilic heterotrophic bacterium isolated from microbial mats at a terrestrial hot spring.</title>
        <authorList>
            <person name="Iino T."/>
            <person name="Ohkuma M."/>
            <person name="Haruta S."/>
        </authorList>
    </citation>
    <scope>NUCLEOTIDE SEQUENCE [LARGE SCALE GENOMIC DNA]</scope>
    <source>
        <strain evidence="6 7">LA</strain>
    </source>
</reference>
<dbReference type="GO" id="GO:0043953">
    <property type="term" value="P:protein transport by the Tat complex"/>
    <property type="evidence" value="ECO:0007669"/>
    <property type="project" value="UniProtKB-UniRule"/>
</dbReference>
<proteinExistence type="inferred from homology"/>
<dbReference type="HAMAP" id="MF_00902">
    <property type="entry name" value="TatC"/>
    <property type="match status" value="1"/>
</dbReference>
<feature type="transmembrane region" description="Helical" evidence="5">
    <location>
        <begin position="101"/>
        <end position="121"/>
    </location>
</feature>